<dbReference type="AlphaFoldDB" id="A0A0L0UXL7"/>
<feature type="compositionally biased region" description="Basic and acidic residues" evidence="1">
    <location>
        <begin position="692"/>
        <end position="707"/>
    </location>
</feature>
<dbReference type="OrthoDB" id="2498589at2759"/>
<feature type="compositionally biased region" description="Basic and acidic residues" evidence="1">
    <location>
        <begin position="428"/>
        <end position="458"/>
    </location>
</feature>
<organism evidence="2 3">
    <name type="scientific">Puccinia striiformis f. sp. tritici PST-78</name>
    <dbReference type="NCBI Taxonomy" id="1165861"/>
    <lineage>
        <taxon>Eukaryota</taxon>
        <taxon>Fungi</taxon>
        <taxon>Dikarya</taxon>
        <taxon>Basidiomycota</taxon>
        <taxon>Pucciniomycotina</taxon>
        <taxon>Pucciniomycetes</taxon>
        <taxon>Pucciniales</taxon>
        <taxon>Pucciniaceae</taxon>
        <taxon>Puccinia</taxon>
    </lineage>
</organism>
<dbReference type="Proteomes" id="UP000054564">
    <property type="component" value="Unassembled WGS sequence"/>
</dbReference>
<feature type="compositionally biased region" description="Basic and acidic residues" evidence="1">
    <location>
        <begin position="637"/>
        <end position="653"/>
    </location>
</feature>
<feature type="compositionally biased region" description="Polar residues" evidence="1">
    <location>
        <begin position="413"/>
        <end position="425"/>
    </location>
</feature>
<feature type="compositionally biased region" description="Polar residues" evidence="1">
    <location>
        <begin position="533"/>
        <end position="543"/>
    </location>
</feature>
<feature type="compositionally biased region" description="Basic and acidic residues" evidence="1">
    <location>
        <begin position="581"/>
        <end position="590"/>
    </location>
</feature>
<gene>
    <name evidence="2" type="ORF">PSTG_14810</name>
</gene>
<dbReference type="EMBL" id="AJIL01000188">
    <property type="protein sequence ID" value="KNE91793.1"/>
    <property type="molecule type" value="Genomic_DNA"/>
</dbReference>
<feature type="region of interest" description="Disordered" evidence="1">
    <location>
        <begin position="627"/>
        <end position="723"/>
    </location>
</feature>
<feature type="compositionally biased region" description="Basic residues" evidence="1">
    <location>
        <begin position="708"/>
        <end position="720"/>
    </location>
</feature>
<evidence type="ECO:0000313" key="2">
    <source>
        <dbReference type="EMBL" id="KNE91793.1"/>
    </source>
</evidence>
<sequence length="1131" mass="128204">MGGWPVSKNRQWLPSMVMGFCHTIRALEGFAMHPDFAPDPITPYYWSAPNHAEYNGVPDGFSIVQTAQPGVQPVLTREAGPGYTDRYQYEYHPVTLYTNYLVENPQPKPPHQNMLWLQHARIPFDPDYYEEMMRLRLKARYESSTRAKFKKLATQQRAPTNAKAFADRAVSGGAYNNFAERPPVGKVPFSLTGDATSVARPSVSQLKESVRDGEKHEVRPQSNVPTTINKQQNGNEVASTAGNEGLKSESGRKHDPTLGERTSPAQEKDQPEGASEQLDQNDGPSDVPAALHQNSEVSSSELRLNEFEKSRNEMTGLKMPGNISTLAKESKLENEKLPTPGISNSADTDSIASEKTVAHLGEHTASTNTEFPKVSAHTSEKIELAKNQETPSHPDASFESGNRNVEKQPHELGSSNEMAMSNNLNGMGEKDLLEGKNEAQSTEVKDEIVSNDSTKPDHLTPPNNDLSKYQKAVVAPEVTYKNALLKTYPAPTNYKLENKQISKMKTTEAAKQNKKIDLSPGPPNHQRYILAPKSNQGVSSNAWAKNHSTKARKGTPIPSDTQKSPYVPKRAENDQVALSGPDHDIGHGSDRNSWIKHRNVAEADLGSKGPEDVVFQELKRAYADVLKSKIPVNHNLSPEEDKNIDSRIFHPEHSAGPSAPEDKGIKPGENNGSDPKPIQNGDEANEQVQQSELEKSNESEESADLKTSKRKKKKKKKKNSKGAVDADWELLNALELEREKAKSSSTTERANVKKRDWKEDSSHELLTEEQLQEDLSKYPIDLRIRTLRHIVTNGSVYRELDRAFIPYPDLGRDEIFPNLSRPMSTRKKKDTATMKEDLEKRLKEWKSEDIKTWRDLGLDLEFMDAFAKHLNVKTPTHYIPLEELDEYTYEVLRDMWFKPEDPVKFMDMQLWIANQVEPVEFVRRIKTLAQQISERALVENWKLIKAFFHKSQRLSRKEVKWIEDHYNLSVQFPNPFKEREEVHKPLLEGREYILVTLEKCLGITGPVRPEPLTVEQFGAKSKISELIEELRFSNRYNGLNIKKVIGLIEMFHIEVPSQTIFYQSPYDIFYFAADELTPWHISPEEHWLREKYPLLVDRVTDLVDRNGVLKGIISHKLGSHIIPRSARKLMF</sequence>
<feature type="region of interest" description="Disordered" evidence="1">
    <location>
        <begin position="197"/>
        <end position="349"/>
    </location>
</feature>
<reference evidence="3" key="1">
    <citation type="submission" date="2014-03" db="EMBL/GenBank/DDBJ databases">
        <title>The Genome Sequence of Puccinia striiformis f. sp. tritici PST-78.</title>
        <authorList>
            <consortium name="The Broad Institute Genome Sequencing Platform"/>
            <person name="Cuomo C."/>
            <person name="Hulbert S."/>
            <person name="Chen X."/>
            <person name="Walker B."/>
            <person name="Young S.K."/>
            <person name="Zeng Q."/>
            <person name="Gargeya S."/>
            <person name="Fitzgerald M."/>
            <person name="Haas B."/>
            <person name="Abouelleil A."/>
            <person name="Alvarado L."/>
            <person name="Arachchi H.M."/>
            <person name="Berlin A.M."/>
            <person name="Chapman S.B."/>
            <person name="Goldberg J."/>
            <person name="Griggs A."/>
            <person name="Gujja S."/>
            <person name="Hansen M."/>
            <person name="Howarth C."/>
            <person name="Imamovic A."/>
            <person name="Larimer J."/>
            <person name="McCowan C."/>
            <person name="Montmayeur A."/>
            <person name="Murphy C."/>
            <person name="Neiman D."/>
            <person name="Pearson M."/>
            <person name="Priest M."/>
            <person name="Roberts A."/>
            <person name="Saif S."/>
            <person name="Shea T."/>
            <person name="Sisk P."/>
            <person name="Sykes S."/>
            <person name="Wortman J."/>
            <person name="Nusbaum C."/>
            <person name="Birren B."/>
        </authorList>
    </citation>
    <scope>NUCLEOTIDE SEQUENCE [LARGE SCALE GENOMIC DNA]</scope>
    <source>
        <strain evidence="3">race PST-78</strain>
    </source>
</reference>
<feature type="region of interest" description="Disordered" evidence="1">
    <location>
        <begin position="362"/>
        <end position="468"/>
    </location>
</feature>
<evidence type="ECO:0000256" key="1">
    <source>
        <dbReference type="SAM" id="MobiDB-lite"/>
    </source>
</evidence>
<evidence type="ECO:0000313" key="3">
    <source>
        <dbReference type="Proteomes" id="UP000054564"/>
    </source>
</evidence>
<feature type="compositionally biased region" description="Basic and acidic residues" evidence="1">
    <location>
        <begin position="303"/>
        <end position="312"/>
    </location>
</feature>
<feature type="compositionally biased region" description="Basic and acidic residues" evidence="1">
    <location>
        <begin position="208"/>
        <end position="219"/>
    </location>
</feature>
<accession>A0A0L0UXL7</accession>
<name>A0A0L0UXL7_9BASI</name>
<feature type="compositionally biased region" description="Polar residues" evidence="1">
    <location>
        <begin position="292"/>
        <end position="302"/>
    </location>
</feature>
<feature type="region of interest" description="Disordered" evidence="1">
    <location>
        <begin position="738"/>
        <end position="762"/>
    </location>
</feature>
<feature type="region of interest" description="Disordered" evidence="1">
    <location>
        <begin position="503"/>
        <end position="594"/>
    </location>
</feature>
<feature type="compositionally biased region" description="Basic and acidic residues" evidence="1">
    <location>
        <begin position="246"/>
        <end position="258"/>
    </location>
</feature>
<keyword evidence="3" id="KW-1185">Reference proteome</keyword>
<feature type="compositionally biased region" description="Polar residues" evidence="1">
    <location>
        <begin position="220"/>
        <end position="242"/>
    </location>
</feature>
<feature type="compositionally biased region" description="Basic and acidic residues" evidence="1">
    <location>
        <begin position="750"/>
        <end position="762"/>
    </location>
</feature>
<comment type="caution">
    <text evidence="2">The sequence shown here is derived from an EMBL/GenBank/DDBJ whole genome shotgun (WGS) entry which is preliminary data.</text>
</comment>
<proteinExistence type="predicted"/>
<protein>
    <submittedName>
        <fullName evidence="2">Uncharacterized protein</fullName>
    </submittedName>
</protein>